<dbReference type="EMBL" id="JBBPBN010000102">
    <property type="protein sequence ID" value="KAK8979254.1"/>
    <property type="molecule type" value="Genomic_DNA"/>
</dbReference>
<feature type="compositionally biased region" description="Basic and acidic residues" evidence="1">
    <location>
        <begin position="110"/>
        <end position="124"/>
    </location>
</feature>
<name>A0ABR2NSY7_9ROSI</name>
<proteinExistence type="predicted"/>
<evidence type="ECO:0000313" key="2">
    <source>
        <dbReference type="EMBL" id="KAK8979254.1"/>
    </source>
</evidence>
<dbReference type="Proteomes" id="UP001396334">
    <property type="component" value="Unassembled WGS sequence"/>
</dbReference>
<keyword evidence="3" id="KW-1185">Reference proteome</keyword>
<sequence>MSNLQHGRVADMVDLTEVSQLAGGATEAVFSGGGSGDATFANKQINIRSRTAQGIRVSVPILTLVVGFEDGRIFSVKFVATGSVPVHSSAIFPFMSQDITPSQPPSQLNVRRDSNTQQNVRHDSTPSPQHIDDSTTPSSADQHIEHVLDAITTPSPQRIDDSTTPSSAVQHVEHVLDATTEMNTVNDGSTALQEAVQDNVVTDIDSNPCEVTEIVHSAQDGDQHQVEAAMDKQTVSSSNNPFPNTHSMVTRSKVGTFKPKLYTLQCQ</sequence>
<feature type="region of interest" description="Disordered" evidence="1">
    <location>
        <begin position="97"/>
        <end position="141"/>
    </location>
</feature>
<evidence type="ECO:0000256" key="1">
    <source>
        <dbReference type="SAM" id="MobiDB-lite"/>
    </source>
</evidence>
<gene>
    <name evidence="2" type="ORF">V6N11_000406</name>
</gene>
<protein>
    <submittedName>
        <fullName evidence="2">Uncharacterized protein</fullName>
    </submittedName>
</protein>
<reference evidence="2 3" key="1">
    <citation type="journal article" date="2024" name="G3 (Bethesda)">
        <title>Genome assembly of Hibiscus sabdariffa L. provides insights into metabolisms of medicinal natural products.</title>
        <authorList>
            <person name="Kim T."/>
        </authorList>
    </citation>
    <scope>NUCLEOTIDE SEQUENCE [LARGE SCALE GENOMIC DNA]</scope>
    <source>
        <strain evidence="2">TK-2024</strain>
        <tissue evidence="2">Old leaves</tissue>
    </source>
</reference>
<comment type="caution">
    <text evidence="2">The sequence shown here is derived from an EMBL/GenBank/DDBJ whole genome shotgun (WGS) entry which is preliminary data.</text>
</comment>
<feature type="compositionally biased region" description="Polar residues" evidence="1">
    <location>
        <begin position="97"/>
        <end position="109"/>
    </location>
</feature>
<accession>A0ABR2NSY7</accession>
<evidence type="ECO:0000313" key="3">
    <source>
        <dbReference type="Proteomes" id="UP001396334"/>
    </source>
</evidence>
<organism evidence="2 3">
    <name type="scientific">Hibiscus sabdariffa</name>
    <name type="common">roselle</name>
    <dbReference type="NCBI Taxonomy" id="183260"/>
    <lineage>
        <taxon>Eukaryota</taxon>
        <taxon>Viridiplantae</taxon>
        <taxon>Streptophyta</taxon>
        <taxon>Embryophyta</taxon>
        <taxon>Tracheophyta</taxon>
        <taxon>Spermatophyta</taxon>
        <taxon>Magnoliopsida</taxon>
        <taxon>eudicotyledons</taxon>
        <taxon>Gunneridae</taxon>
        <taxon>Pentapetalae</taxon>
        <taxon>rosids</taxon>
        <taxon>malvids</taxon>
        <taxon>Malvales</taxon>
        <taxon>Malvaceae</taxon>
        <taxon>Malvoideae</taxon>
        <taxon>Hibiscus</taxon>
    </lineage>
</organism>